<dbReference type="SUPFAM" id="SSF48452">
    <property type="entry name" value="TPR-like"/>
    <property type="match status" value="2"/>
</dbReference>
<feature type="domain" description="CHAT" evidence="2">
    <location>
        <begin position="498"/>
        <end position="766"/>
    </location>
</feature>
<feature type="chain" id="PRO_5037509204" evidence="1">
    <location>
        <begin position="28"/>
        <end position="768"/>
    </location>
</feature>
<feature type="signal peptide" evidence="1">
    <location>
        <begin position="1"/>
        <end position="27"/>
    </location>
</feature>
<dbReference type="InterPro" id="IPR024983">
    <property type="entry name" value="CHAT_dom"/>
</dbReference>
<dbReference type="Pfam" id="PF13181">
    <property type="entry name" value="TPR_8"/>
    <property type="match status" value="1"/>
</dbReference>
<protein>
    <submittedName>
        <fullName evidence="3">CHAT domain-containing protein</fullName>
    </submittedName>
</protein>
<dbReference type="Proteomes" id="UP000705867">
    <property type="component" value="Unassembled WGS sequence"/>
</dbReference>
<dbReference type="SMART" id="SM00028">
    <property type="entry name" value="TPR"/>
    <property type="match status" value="3"/>
</dbReference>
<evidence type="ECO:0000313" key="3">
    <source>
        <dbReference type="EMBL" id="MBZ0158168.1"/>
    </source>
</evidence>
<proteinExistence type="predicted"/>
<sequence length="768" mass="84545">MTPRFLLCWLLTIFLVVLPGMAGSASALHDAPPGYEEQVERLLRAGDFPGALQKGNEAESFFAGGGKEGRAGERIRILVHLSSAYQSLGRYRKALAMLMSALEAANLPHGEAEKTCVLGKMGGAFLFVNDPDTAERYLQEAHDRALQERNLSVRASVMNDRGNVLALRSRHGAALAAYRESAALAGETGELLLAARAEANSARLLLSTGSHREAEAELANSLGKHYRADDSHDKAFGLIAVGQLYGQLFRAGKREAVSPAIKALNEAAAVAGRLNDHRAASYALGYLGRIYEESGQPEESLSLTRRAVFEAQQSGAPESLYLWQWQIGRLMEARGKQKEAIAAYRGAVASLQAIRQELQADCRIFHQVSFRDSVEPVYYGLVHLLLKNADSASDPIAAEPLLREVLRTIELLRTAELQDYFRNSCIAAGQNSAESLDSLPADTAVLYTISLPDRLELLLGSPAGLRRFTAGIVYADLEKKIRLFRRALEKRTSRDYLPPARELYNWIIRPLETELRAQRVKTLVFVPDGSLRTVPLAALHDGSDFLVSRYALAVTPGLSLTDSPPVRMNTRKVLVAGLSEPVQGFPALPGVAVEIASIRELFRGELLQDGNFRIPLMRKELERTPYPVVHLASHGEFSRTSDATFLLTWDERLTMDGLETLVKTGRRGRVPLELLTLSACQTASGDDRAALGLAGVAVKAGAQSALATLWYINDQASSALVSAFYRQWKYSSFSKAKALRQAQIELLQDSRYRHPFYWSPFLMIGNWR</sequence>
<keyword evidence="1" id="KW-0732">Signal</keyword>
<evidence type="ECO:0000259" key="2">
    <source>
        <dbReference type="Pfam" id="PF12770"/>
    </source>
</evidence>
<accession>A0A953M3E1</accession>
<name>A0A953M3E1_9BACT</name>
<comment type="caution">
    <text evidence="3">The sequence shown here is derived from an EMBL/GenBank/DDBJ whole genome shotgun (WGS) entry which is preliminary data.</text>
</comment>
<dbReference type="InterPro" id="IPR019734">
    <property type="entry name" value="TPR_rpt"/>
</dbReference>
<dbReference type="InterPro" id="IPR011990">
    <property type="entry name" value="TPR-like_helical_dom_sf"/>
</dbReference>
<evidence type="ECO:0000256" key="1">
    <source>
        <dbReference type="SAM" id="SignalP"/>
    </source>
</evidence>
<dbReference type="AlphaFoldDB" id="A0A953M3E1"/>
<organism evidence="3 4">
    <name type="scientific">Candidatus Nitrobium versatile</name>
    <dbReference type="NCBI Taxonomy" id="2884831"/>
    <lineage>
        <taxon>Bacteria</taxon>
        <taxon>Pseudomonadati</taxon>
        <taxon>Nitrospirota</taxon>
        <taxon>Nitrospiria</taxon>
        <taxon>Nitrospirales</taxon>
        <taxon>Nitrospiraceae</taxon>
        <taxon>Candidatus Nitrobium</taxon>
    </lineage>
</organism>
<dbReference type="PANTHER" id="PTHR10098">
    <property type="entry name" value="RAPSYN-RELATED"/>
    <property type="match status" value="1"/>
</dbReference>
<dbReference type="PANTHER" id="PTHR10098:SF112">
    <property type="entry name" value="SLR0380 PROTEIN"/>
    <property type="match status" value="1"/>
</dbReference>
<dbReference type="Pfam" id="PF12770">
    <property type="entry name" value="CHAT"/>
    <property type="match status" value="1"/>
</dbReference>
<gene>
    <name evidence="3" type="ORF">K8I29_18380</name>
</gene>
<reference evidence="3" key="2">
    <citation type="submission" date="2021-08" db="EMBL/GenBank/DDBJ databases">
        <authorList>
            <person name="Dalcin Martins P."/>
        </authorList>
    </citation>
    <scope>NUCLEOTIDE SEQUENCE</scope>
    <source>
        <strain evidence="3">MAG_39</strain>
    </source>
</reference>
<reference evidence="3" key="1">
    <citation type="journal article" date="2021" name="bioRxiv">
        <title>Unraveling nitrogen, sulfur and carbon metabolic pathways and microbial community transcriptional responses to substrate deprivation and toxicity stresses in a bioreactor mimicking anoxic brackish coastal sediment conditions.</title>
        <authorList>
            <person name="Martins P.D."/>
            <person name="Echeveste M.J."/>
            <person name="Arshad A."/>
            <person name="Kurth J."/>
            <person name="Ouboter H."/>
            <person name="Jetten M.S.M."/>
            <person name="Welte C.U."/>
        </authorList>
    </citation>
    <scope>NUCLEOTIDE SEQUENCE</scope>
    <source>
        <strain evidence="3">MAG_39</strain>
    </source>
</reference>
<dbReference type="Gene3D" id="1.25.40.10">
    <property type="entry name" value="Tetratricopeptide repeat domain"/>
    <property type="match status" value="2"/>
</dbReference>
<dbReference type="EMBL" id="JAIOIV010000136">
    <property type="protein sequence ID" value="MBZ0158168.1"/>
    <property type="molecule type" value="Genomic_DNA"/>
</dbReference>
<evidence type="ECO:0000313" key="4">
    <source>
        <dbReference type="Proteomes" id="UP000705867"/>
    </source>
</evidence>